<evidence type="ECO:0000313" key="1">
    <source>
        <dbReference type="EMBL" id="JAH87103.1"/>
    </source>
</evidence>
<reference evidence="1" key="2">
    <citation type="journal article" date="2015" name="Fish Shellfish Immunol.">
        <title>Early steps in the European eel (Anguilla anguilla)-Vibrio vulnificus interaction in the gills: Role of the RtxA13 toxin.</title>
        <authorList>
            <person name="Callol A."/>
            <person name="Pajuelo D."/>
            <person name="Ebbesson L."/>
            <person name="Teles M."/>
            <person name="MacKenzie S."/>
            <person name="Amaro C."/>
        </authorList>
    </citation>
    <scope>NUCLEOTIDE SEQUENCE</scope>
</reference>
<reference evidence="1" key="1">
    <citation type="submission" date="2014-11" db="EMBL/GenBank/DDBJ databases">
        <authorList>
            <person name="Amaro Gonzalez C."/>
        </authorList>
    </citation>
    <scope>NUCLEOTIDE SEQUENCE</scope>
</reference>
<name>A0A0E9WC89_ANGAN</name>
<organism evidence="1">
    <name type="scientific">Anguilla anguilla</name>
    <name type="common">European freshwater eel</name>
    <name type="synonym">Muraena anguilla</name>
    <dbReference type="NCBI Taxonomy" id="7936"/>
    <lineage>
        <taxon>Eukaryota</taxon>
        <taxon>Metazoa</taxon>
        <taxon>Chordata</taxon>
        <taxon>Craniata</taxon>
        <taxon>Vertebrata</taxon>
        <taxon>Euteleostomi</taxon>
        <taxon>Actinopterygii</taxon>
        <taxon>Neopterygii</taxon>
        <taxon>Teleostei</taxon>
        <taxon>Anguilliformes</taxon>
        <taxon>Anguillidae</taxon>
        <taxon>Anguilla</taxon>
    </lineage>
</organism>
<dbReference type="EMBL" id="GBXM01021474">
    <property type="protein sequence ID" value="JAH87103.1"/>
    <property type="molecule type" value="Transcribed_RNA"/>
</dbReference>
<proteinExistence type="predicted"/>
<dbReference type="AlphaFoldDB" id="A0A0E9WC89"/>
<protein>
    <submittedName>
        <fullName evidence="1">Uncharacterized protein</fullName>
    </submittedName>
</protein>
<sequence>MKQYSYTKGTYWTLQVVRSTHTLQTLTVNYRQRSVIVHCL</sequence>
<accession>A0A0E9WC89</accession>